<dbReference type="AlphaFoldDB" id="A0A4P9X3X5"/>
<dbReference type="SMART" id="SM00248">
    <property type="entry name" value="ANK"/>
    <property type="match status" value="1"/>
</dbReference>
<accession>A0A4P9X3X5</accession>
<keyword evidence="5" id="KW-1185">Reference proteome</keyword>
<evidence type="ECO:0000256" key="1">
    <source>
        <dbReference type="PROSITE-ProRule" id="PRU00023"/>
    </source>
</evidence>
<feature type="repeat" description="ANK" evidence="1">
    <location>
        <begin position="56"/>
        <end position="88"/>
    </location>
</feature>
<sequence length="107" mass="11251">SFKYDGEVELDAYKCLGAYIGGVTALQAALLLGQDAIARDLADRAHREALDTTYGGGNTALHLATLLGARDVVRCLLDRGADRGVVNGKGLCPADLASDPEMLALYQ</sequence>
<evidence type="ECO:0000313" key="3">
    <source>
        <dbReference type="EMBL" id="RKO99721.1"/>
    </source>
</evidence>
<feature type="non-terminal residue" evidence="3">
    <location>
        <position position="1"/>
    </location>
</feature>
<reference evidence="3" key="2">
    <citation type="submission" date="2018-04" db="EMBL/GenBank/DDBJ databases">
        <title>Leveraging single-cell genomics to expand the Fungal Tree of Life.</title>
        <authorList>
            <consortium name="DOE Joint Genome Institute"/>
            <person name="Ahrendt S.R."/>
            <person name="Quandt C.A."/>
            <person name="Ciobanu D."/>
            <person name="Clum A."/>
            <person name="Salamov A."/>
            <person name="Andreopoulos B."/>
            <person name="Cheng J.-F."/>
            <person name="Woyke T."/>
            <person name="Pelin A."/>
            <person name="Henrissat B."/>
            <person name="Benny G.L."/>
            <person name="Smith M.E."/>
            <person name="James T.Y."/>
            <person name="Grigoriev I.V."/>
        </authorList>
    </citation>
    <scope>NUCLEOTIDE SEQUENCE</scope>
    <source>
        <strain evidence="3">ATCC 52028</strain>
    </source>
</reference>
<reference evidence="4 5" key="1">
    <citation type="journal article" date="2018" name="Nat. Microbiol.">
        <title>Leveraging single-cell genomics to expand the fungal tree of life.</title>
        <authorList>
            <person name="Ahrendt S.R."/>
            <person name="Quandt C.A."/>
            <person name="Ciobanu D."/>
            <person name="Clum A."/>
            <person name="Salamov A."/>
            <person name="Andreopoulos B."/>
            <person name="Cheng J.F."/>
            <person name="Woyke T."/>
            <person name="Pelin A."/>
            <person name="Henrissat B."/>
            <person name="Reynolds N.K."/>
            <person name="Benny G.L."/>
            <person name="Smith M.E."/>
            <person name="James T.Y."/>
            <person name="Grigoriev I.V."/>
        </authorList>
    </citation>
    <scope>NUCLEOTIDE SEQUENCE [LARGE SCALE GENOMIC DNA]</scope>
    <source>
        <strain evidence="4 5">ATCC 52028</strain>
    </source>
</reference>
<dbReference type="EMBL" id="ML014262">
    <property type="protein sequence ID" value="RKO99721.1"/>
    <property type="molecule type" value="Genomic_DNA"/>
</dbReference>
<dbReference type="STRING" id="1555241.A0A4P9X3X5"/>
<dbReference type="InterPro" id="IPR036770">
    <property type="entry name" value="Ankyrin_rpt-contain_sf"/>
</dbReference>
<dbReference type="Gene3D" id="1.25.40.20">
    <property type="entry name" value="Ankyrin repeat-containing domain"/>
    <property type="match status" value="1"/>
</dbReference>
<dbReference type="PROSITE" id="PS50297">
    <property type="entry name" value="ANK_REP_REGION"/>
    <property type="match status" value="1"/>
</dbReference>
<evidence type="ECO:0000313" key="5">
    <source>
        <dbReference type="Proteomes" id="UP000274922"/>
    </source>
</evidence>
<name>A0A4P9X3X5_9FUNG</name>
<protein>
    <submittedName>
        <fullName evidence="3">Uncharacterized protein</fullName>
    </submittedName>
</protein>
<proteinExistence type="predicted"/>
<reference evidence="2" key="3">
    <citation type="submission" date="2018-08" db="EMBL/GenBank/DDBJ databases">
        <title>Leveraging single-cell genomics to expand the Fungal Tree of Life.</title>
        <authorList>
            <consortium name="DOE Joint Genome Institute"/>
            <person name="Ahrendt S.R."/>
            <person name="Quandt C.A."/>
            <person name="Ciobanu D."/>
            <person name="Clum A."/>
            <person name="Salamov A."/>
            <person name="Andreopoulos B."/>
            <person name="Cheng J.-F."/>
            <person name="Woyke T."/>
            <person name="Pelin A."/>
            <person name="Henrissat B."/>
            <person name="Reynolds N."/>
            <person name="Benny G.L."/>
            <person name="Smith M.E."/>
            <person name="James T.Y."/>
            <person name="Grigoriev I.V."/>
        </authorList>
    </citation>
    <scope>NUCLEOTIDE SEQUENCE</scope>
    <source>
        <strain evidence="2">ATCC 52028</strain>
    </source>
</reference>
<dbReference type="InterPro" id="IPR002110">
    <property type="entry name" value="Ankyrin_rpt"/>
</dbReference>
<evidence type="ECO:0000313" key="2">
    <source>
        <dbReference type="EMBL" id="RKO95829.1"/>
    </source>
</evidence>
<gene>
    <name evidence="2" type="ORF">CAUPRSCDRAFT_3292</name>
    <name evidence="3" type="ORF">CXG81DRAFT_8107</name>
</gene>
<keyword evidence="1" id="KW-0040">ANK repeat</keyword>
<dbReference type="PROSITE" id="PS50088">
    <property type="entry name" value="ANK_REPEAT"/>
    <property type="match status" value="1"/>
</dbReference>
<dbReference type="OrthoDB" id="194358at2759"/>
<dbReference type="SUPFAM" id="SSF48403">
    <property type="entry name" value="Ankyrin repeat"/>
    <property type="match status" value="1"/>
</dbReference>
<dbReference type="Pfam" id="PF12796">
    <property type="entry name" value="Ank_2"/>
    <property type="match status" value="1"/>
</dbReference>
<feature type="non-terminal residue" evidence="3">
    <location>
        <position position="107"/>
    </location>
</feature>
<evidence type="ECO:0000313" key="4">
    <source>
        <dbReference type="Proteomes" id="UP000268535"/>
    </source>
</evidence>
<organism evidence="3 5">
    <name type="scientific">Caulochytrium protostelioides</name>
    <dbReference type="NCBI Taxonomy" id="1555241"/>
    <lineage>
        <taxon>Eukaryota</taxon>
        <taxon>Fungi</taxon>
        <taxon>Fungi incertae sedis</taxon>
        <taxon>Chytridiomycota</taxon>
        <taxon>Chytridiomycota incertae sedis</taxon>
        <taxon>Chytridiomycetes</taxon>
        <taxon>Caulochytriales</taxon>
        <taxon>Caulochytriaceae</taxon>
        <taxon>Caulochytrium</taxon>
    </lineage>
</organism>
<dbReference type="Proteomes" id="UP000274922">
    <property type="component" value="Unassembled WGS sequence"/>
</dbReference>
<dbReference type="EMBL" id="ML010836">
    <property type="protein sequence ID" value="RKO95829.1"/>
    <property type="molecule type" value="Genomic_DNA"/>
</dbReference>
<dbReference type="Proteomes" id="UP000268535">
    <property type="component" value="Unassembled WGS sequence"/>
</dbReference>